<dbReference type="RefSeq" id="WP_247260906.1">
    <property type="nucleotide sequence ID" value="NZ_JALJQZ010000013.1"/>
</dbReference>
<evidence type="ECO:0000256" key="1">
    <source>
        <dbReference type="SAM" id="MobiDB-lite"/>
    </source>
</evidence>
<dbReference type="EMBL" id="JBHSBD010000029">
    <property type="protein sequence ID" value="MFC3968080.1"/>
    <property type="molecule type" value="Genomic_DNA"/>
</dbReference>
<feature type="compositionally biased region" description="Basic and acidic residues" evidence="1">
    <location>
        <begin position="37"/>
        <end position="57"/>
    </location>
</feature>
<proteinExistence type="predicted"/>
<keyword evidence="4" id="KW-1185">Reference proteome</keyword>
<evidence type="ECO:0000313" key="3">
    <source>
        <dbReference type="EMBL" id="MFC3968080.1"/>
    </source>
</evidence>
<evidence type="ECO:0000256" key="2">
    <source>
        <dbReference type="SAM" id="SignalP"/>
    </source>
</evidence>
<feature type="region of interest" description="Disordered" evidence="1">
    <location>
        <begin position="37"/>
        <end position="138"/>
    </location>
</feature>
<feature type="signal peptide" evidence="2">
    <location>
        <begin position="1"/>
        <end position="28"/>
    </location>
</feature>
<feature type="compositionally biased region" description="Low complexity" evidence="1">
    <location>
        <begin position="100"/>
        <end position="112"/>
    </location>
</feature>
<keyword evidence="2" id="KW-0732">Signal</keyword>
<protein>
    <submittedName>
        <fullName evidence="3">5' DNA nuclease</fullName>
    </submittedName>
</protein>
<feature type="chain" id="PRO_5046084704" evidence="2">
    <location>
        <begin position="29"/>
        <end position="196"/>
    </location>
</feature>
<gene>
    <name evidence="3" type="ORF">ACFOVS_08055</name>
</gene>
<feature type="compositionally biased region" description="Polar residues" evidence="1">
    <location>
        <begin position="71"/>
        <end position="83"/>
    </location>
</feature>
<dbReference type="Proteomes" id="UP001595697">
    <property type="component" value="Unassembled WGS sequence"/>
</dbReference>
<comment type="caution">
    <text evidence="3">The sequence shown here is derived from an EMBL/GenBank/DDBJ whole genome shotgun (WGS) entry which is preliminary data.</text>
</comment>
<dbReference type="Gene3D" id="1.10.150.20">
    <property type="entry name" value="5' to 3' exonuclease, C-terminal subdomain"/>
    <property type="match status" value="1"/>
</dbReference>
<name>A0ABV8E837_9HYPH</name>
<sequence length="196" mass="20609">MTAATAAGLALSNQFAGAFFGMMQAAMAATATTEQRQAADDKLSGAVKDAGRSDEVRTVASHPVAMDVASDASQEVSPSTSAPSIKLRAKSKQKVSETQGVPKPAKVGPGKPTASQDPLGGSRRRSSRTRKQPDDLKAISGIGPKLEVLLNGMGVVRIEDIAAWTDKEVEHFDREVGLDGRIAKDDWIAQAKALLR</sequence>
<evidence type="ECO:0000313" key="4">
    <source>
        <dbReference type="Proteomes" id="UP001595697"/>
    </source>
</evidence>
<organism evidence="3 4">
    <name type="scientific">Rhizobium lemnae</name>
    <dbReference type="NCBI Taxonomy" id="1214924"/>
    <lineage>
        <taxon>Bacteria</taxon>
        <taxon>Pseudomonadati</taxon>
        <taxon>Pseudomonadota</taxon>
        <taxon>Alphaproteobacteria</taxon>
        <taxon>Hyphomicrobiales</taxon>
        <taxon>Rhizobiaceae</taxon>
        <taxon>Rhizobium/Agrobacterium group</taxon>
        <taxon>Rhizobium</taxon>
    </lineage>
</organism>
<accession>A0ABV8E837</accession>
<reference evidence="4" key="1">
    <citation type="journal article" date="2019" name="Int. J. Syst. Evol. Microbiol.">
        <title>The Global Catalogue of Microorganisms (GCM) 10K type strain sequencing project: providing services to taxonomists for standard genome sequencing and annotation.</title>
        <authorList>
            <consortium name="The Broad Institute Genomics Platform"/>
            <consortium name="The Broad Institute Genome Sequencing Center for Infectious Disease"/>
            <person name="Wu L."/>
            <person name="Ma J."/>
        </authorList>
    </citation>
    <scope>NUCLEOTIDE SEQUENCE [LARGE SCALE GENOMIC DNA]</scope>
    <source>
        <strain evidence="4">TBRC 5781</strain>
    </source>
</reference>